<dbReference type="GO" id="GO:1990281">
    <property type="term" value="C:efflux pump complex"/>
    <property type="evidence" value="ECO:0007669"/>
    <property type="project" value="TreeGrafter"/>
</dbReference>
<accession>A0A6M0CMA0</accession>
<sequence>MHKIGLVILGLVLIILACIFAAWLIIGNVKIRPVPQKVVKTVFVDTVQNGLVPITIEAKGNLVAKRRVELFSEVQGVLKSGSKLFKPGQAYQKGSVLLRINADEYFASVKSQKSALINQITGIMPDLRLDYPEAYTKWQVYLNSIDVNKTLPKLPEVTSEKERYFLSGRNIFTSFYNVKNLEQRLVKYNIKAPFTGILTQALVTEGTLIRPGQKLGEFIDTGSYELEVAINKSYADLLQVGKTVLLKNLDKTKEYKGVVSRINGNVDVASQTINAYIEVKDNSLREGIYLEAMLDAREEDNAIMISRNLLQPNDQVFAVKDSILTLVPATPVYYTDKSVVLKDIPNETVLIKSPVPGAYSGMLVKIFKGDKPQDTKKKVSSVNNNS</sequence>
<evidence type="ECO:0000313" key="2">
    <source>
        <dbReference type="Proteomes" id="UP000474296"/>
    </source>
</evidence>
<dbReference type="PANTHER" id="PTHR30469:SF15">
    <property type="entry name" value="HLYD FAMILY OF SECRETION PROTEINS"/>
    <property type="match status" value="1"/>
</dbReference>
<proteinExistence type="predicted"/>
<dbReference type="GO" id="GO:0015562">
    <property type="term" value="F:efflux transmembrane transporter activity"/>
    <property type="evidence" value="ECO:0007669"/>
    <property type="project" value="TreeGrafter"/>
</dbReference>
<reference evidence="1 2" key="1">
    <citation type="submission" date="2020-01" db="EMBL/GenBank/DDBJ databases">
        <title>Spongiivirga citrea KCTC 32990T.</title>
        <authorList>
            <person name="Wang G."/>
        </authorList>
    </citation>
    <scope>NUCLEOTIDE SEQUENCE [LARGE SCALE GENOMIC DNA]</scope>
    <source>
        <strain evidence="1 2">KCTC 32990</strain>
    </source>
</reference>
<dbReference type="Proteomes" id="UP000474296">
    <property type="component" value="Unassembled WGS sequence"/>
</dbReference>
<organism evidence="1 2">
    <name type="scientific">Spongiivirga citrea</name>
    <dbReference type="NCBI Taxonomy" id="1481457"/>
    <lineage>
        <taxon>Bacteria</taxon>
        <taxon>Pseudomonadati</taxon>
        <taxon>Bacteroidota</taxon>
        <taxon>Flavobacteriia</taxon>
        <taxon>Flavobacteriales</taxon>
        <taxon>Flavobacteriaceae</taxon>
        <taxon>Spongiivirga</taxon>
    </lineage>
</organism>
<dbReference type="Gene3D" id="2.40.50.100">
    <property type="match status" value="1"/>
</dbReference>
<dbReference type="PANTHER" id="PTHR30469">
    <property type="entry name" value="MULTIDRUG RESISTANCE PROTEIN MDTA"/>
    <property type="match status" value="1"/>
</dbReference>
<dbReference type="AlphaFoldDB" id="A0A6M0CMA0"/>
<name>A0A6M0CMA0_9FLAO</name>
<dbReference type="SUPFAM" id="SSF111369">
    <property type="entry name" value="HlyD-like secretion proteins"/>
    <property type="match status" value="1"/>
</dbReference>
<dbReference type="EMBL" id="JAABOQ010000007">
    <property type="protein sequence ID" value="NER18772.1"/>
    <property type="molecule type" value="Genomic_DNA"/>
</dbReference>
<protein>
    <submittedName>
        <fullName evidence="1">HlyD family efflux transporter periplasmic adaptor subunit</fullName>
    </submittedName>
</protein>
<keyword evidence="2" id="KW-1185">Reference proteome</keyword>
<dbReference type="Gene3D" id="1.10.287.470">
    <property type="entry name" value="Helix hairpin bin"/>
    <property type="match status" value="1"/>
</dbReference>
<evidence type="ECO:0000313" key="1">
    <source>
        <dbReference type="EMBL" id="NER18772.1"/>
    </source>
</evidence>
<gene>
    <name evidence="1" type="ORF">GWK10_16255</name>
</gene>
<comment type="caution">
    <text evidence="1">The sequence shown here is derived from an EMBL/GenBank/DDBJ whole genome shotgun (WGS) entry which is preliminary data.</text>
</comment>
<dbReference type="Gene3D" id="2.40.30.170">
    <property type="match status" value="1"/>
</dbReference>
<dbReference type="PROSITE" id="PS51257">
    <property type="entry name" value="PROKAR_LIPOPROTEIN"/>
    <property type="match status" value="1"/>
</dbReference>